<organism evidence="7 8">
    <name type="scientific">Protopolystoma xenopodis</name>
    <dbReference type="NCBI Taxonomy" id="117903"/>
    <lineage>
        <taxon>Eukaryota</taxon>
        <taxon>Metazoa</taxon>
        <taxon>Spiralia</taxon>
        <taxon>Lophotrochozoa</taxon>
        <taxon>Platyhelminthes</taxon>
        <taxon>Monogenea</taxon>
        <taxon>Polyopisthocotylea</taxon>
        <taxon>Polystomatidea</taxon>
        <taxon>Polystomatidae</taxon>
        <taxon>Protopolystoma</taxon>
    </lineage>
</organism>
<dbReference type="PANTHER" id="PTHR12050:SF0">
    <property type="entry name" value="RH04491P"/>
    <property type="match status" value="1"/>
</dbReference>
<dbReference type="GO" id="GO:0005768">
    <property type="term" value="C:endosome"/>
    <property type="evidence" value="ECO:0007669"/>
    <property type="project" value="TreeGrafter"/>
</dbReference>
<dbReference type="GO" id="GO:0016020">
    <property type="term" value="C:membrane"/>
    <property type="evidence" value="ECO:0007669"/>
    <property type="project" value="UniProtKB-SubCell"/>
</dbReference>
<comment type="subcellular location">
    <subcellularLocation>
        <location evidence="1">Membrane</location>
        <topology evidence="1">Multi-pass membrane protein</topology>
    </subcellularLocation>
</comment>
<keyword evidence="4 6" id="KW-1133">Transmembrane helix</keyword>
<proteinExistence type="inferred from homology"/>
<evidence type="ECO:0000313" key="8">
    <source>
        <dbReference type="Proteomes" id="UP000784294"/>
    </source>
</evidence>
<evidence type="ECO:0008006" key="9">
    <source>
        <dbReference type="Google" id="ProtNLM"/>
    </source>
</evidence>
<dbReference type="Proteomes" id="UP000784294">
    <property type="component" value="Unassembled WGS sequence"/>
</dbReference>
<keyword evidence="5 6" id="KW-0472">Membrane</keyword>
<evidence type="ECO:0000313" key="7">
    <source>
        <dbReference type="EMBL" id="VEL16947.1"/>
    </source>
</evidence>
<evidence type="ECO:0000256" key="4">
    <source>
        <dbReference type="ARBA" id="ARBA00022989"/>
    </source>
</evidence>
<reference evidence="7" key="1">
    <citation type="submission" date="2018-11" db="EMBL/GenBank/DDBJ databases">
        <authorList>
            <consortium name="Pathogen Informatics"/>
        </authorList>
    </citation>
    <scope>NUCLEOTIDE SEQUENCE</scope>
</reference>
<keyword evidence="3 6" id="KW-0812">Transmembrane</keyword>
<evidence type="ECO:0000256" key="2">
    <source>
        <dbReference type="ARBA" id="ARBA00005645"/>
    </source>
</evidence>
<sequence>MPVLFVSAFLISLGFTFILLGCALPVFNVWWPMFLLIFYAAAPIPLLIDISRSSSDFFSSQTSFHNMTLFITAIIIFSSYAFPVTLARNPAANPTIKWGSCGLLLAGNTIIFPTIFVVMSFICKDHSDSWF</sequence>
<dbReference type="GO" id="GO:0032511">
    <property type="term" value="P:late endosome to vacuole transport via multivesicular body sorting pathway"/>
    <property type="evidence" value="ECO:0007669"/>
    <property type="project" value="TreeGrafter"/>
</dbReference>
<comment type="caution">
    <text evidence="7">The sequence shown here is derived from an EMBL/GenBank/DDBJ whole genome shotgun (WGS) entry which is preliminary data.</text>
</comment>
<name>A0A3S5FD67_9PLAT</name>
<evidence type="ECO:0000256" key="5">
    <source>
        <dbReference type="ARBA" id="ARBA00023136"/>
    </source>
</evidence>
<feature type="transmembrane region" description="Helical" evidence="6">
    <location>
        <begin position="102"/>
        <end position="123"/>
    </location>
</feature>
<evidence type="ECO:0000256" key="6">
    <source>
        <dbReference type="SAM" id="Phobius"/>
    </source>
</evidence>
<gene>
    <name evidence="7" type="ORF">PXEA_LOCUS10387</name>
</gene>
<evidence type="ECO:0000256" key="1">
    <source>
        <dbReference type="ARBA" id="ARBA00004141"/>
    </source>
</evidence>
<dbReference type="AlphaFoldDB" id="A0A3S5FD67"/>
<keyword evidence="8" id="KW-1185">Reference proteome</keyword>
<comment type="similarity">
    <text evidence="2">Belongs to the OB-RGRP/VPS55 family.</text>
</comment>
<accession>A0A3S5FD67</accession>
<dbReference type="Pfam" id="PF04133">
    <property type="entry name" value="Vps55"/>
    <property type="match status" value="1"/>
</dbReference>
<dbReference type="InterPro" id="IPR007262">
    <property type="entry name" value="Vps55/LEPROT"/>
</dbReference>
<dbReference type="EMBL" id="CAAALY010030462">
    <property type="protein sequence ID" value="VEL16947.1"/>
    <property type="molecule type" value="Genomic_DNA"/>
</dbReference>
<dbReference type="PANTHER" id="PTHR12050">
    <property type="entry name" value="LEPTIN RECEPTOR-RELATED"/>
    <property type="match status" value="1"/>
</dbReference>
<feature type="transmembrane region" description="Helical" evidence="6">
    <location>
        <begin position="63"/>
        <end position="82"/>
    </location>
</feature>
<dbReference type="OrthoDB" id="14246at2759"/>
<protein>
    <recommendedName>
        <fullName evidence="9">Leptin receptor overlapping transcript-like 1</fullName>
    </recommendedName>
</protein>
<feature type="transmembrane region" description="Helical" evidence="6">
    <location>
        <begin position="33"/>
        <end position="51"/>
    </location>
</feature>
<evidence type="ECO:0000256" key="3">
    <source>
        <dbReference type="ARBA" id="ARBA00022692"/>
    </source>
</evidence>